<dbReference type="InterPro" id="IPR000847">
    <property type="entry name" value="LysR_HTH_N"/>
</dbReference>
<dbReference type="InterPro" id="IPR005119">
    <property type="entry name" value="LysR_subst-bd"/>
</dbReference>
<dbReference type="FunFam" id="1.10.10.10:FF:000001">
    <property type="entry name" value="LysR family transcriptional regulator"/>
    <property type="match status" value="1"/>
</dbReference>
<dbReference type="PRINTS" id="PR00039">
    <property type="entry name" value="HTHLYSR"/>
</dbReference>
<evidence type="ECO:0000313" key="6">
    <source>
        <dbReference type="EMBL" id="PLP99248.1"/>
    </source>
</evidence>
<dbReference type="SUPFAM" id="SSF53850">
    <property type="entry name" value="Periplasmic binding protein-like II"/>
    <property type="match status" value="1"/>
</dbReference>
<evidence type="ECO:0000256" key="4">
    <source>
        <dbReference type="ARBA" id="ARBA00023163"/>
    </source>
</evidence>
<dbReference type="Proteomes" id="UP000234341">
    <property type="component" value="Unassembled WGS sequence"/>
</dbReference>
<dbReference type="InterPro" id="IPR036390">
    <property type="entry name" value="WH_DNA-bd_sf"/>
</dbReference>
<dbReference type="Gene3D" id="3.40.190.290">
    <property type="match status" value="1"/>
</dbReference>
<dbReference type="AlphaFoldDB" id="A0A2N5CAJ0"/>
<evidence type="ECO:0000313" key="7">
    <source>
        <dbReference type="Proteomes" id="UP000234341"/>
    </source>
</evidence>
<dbReference type="PANTHER" id="PTHR30419:SF8">
    <property type="entry name" value="NITROGEN ASSIMILATION TRANSCRIPTIONAL ACTIVATOR-RELATED"/>
    <property type="match status" value="1"/>
</dbReference>
<accession>A0A2N5CAJ0</accession>
<dbReference type="RefSeq" id="WP_101682901.1">
    <property type="nucleotide sequence ID" value="NZ_PJRP01000008.1"/>
</dbReference>
<organism evidence="6 7">
    <name type="scientific">Cupriavidus pauculus</name>
    <dbReference type="NCBI Taxonomy" id="82633"/>
    <lineage>
        <taxon>Bacteria</taxon>
        <taxon>Pseudomonadati</taxon>
        <taxon>Pseudomonadota</taxon>
        <taxon>Betaproteobacteria</taxon>
        <taxon>Burkholderiales</taxon>
        <taxon>Burkholderiaceae</taxon>
        <taxon>Cupriavidus</taxon>
    </lineage>
</organism>
<sequence>MRLEDLNYFVAVAQAGQIARAAEQMGQSQPALTKAIQRLEQQLGIQLFVRSSRGMDLTTSGTVFLERILNVRSSLHDAIREANDLHLGKLGVVRVGVPSSLVGSVFSDAFADLIQQRPAARVQVTIGLNDPLVTGLRRGELDLCIATLPHKSDAELKQTQLFDDDLVVVARDQHPLHDKRSLRLAHLGDFPWLLPNADVIARKLVDACFTEAGLPPPTVALETNSSAEGLMAAIRKTDLLTVIGHGTLVQSTRGLRALDIPDLRWSRSVGILRRQDGYHSPLANRLVEILIKRAATLRTANSKG</sequence>
<evidence type="ECO:0000256" key="1">
    <source>
        <dbReference type="ARBA" id="ARBA00009437"/>
    </source>
</evidence>
<evidence type="ECO:0000256" key="2">
    <source>
        <dbReference type="ARBA" id="ARBA00023015"/>
    </source>
</evidence>
<dbReference type="EMBL" id="PJRP01000008">
    <property type="protein sequence ID" value="PLP99248.1"/>
    <property type="molecule type" value="Genomic_DNA"/>
</dbReference>
<dbReference type="Gene3D" id="1.10.10.10">
    <property type="entry name" value="Winged helix-like DNA-binding domain superfamily/Winged helix DNA-binding domain"/>
    <property type="match status" value="1"/>
</dbReference>
<gene>
    <name evidence="6" type="ORF">CYJ10_18355</name>
</gene>
<dbReference type="InterPro" id="IPR050950">
    <property type="entry name" value="HTH-type_LysR_regulators"/>
</dbReference>
<name>A0A2N5CAJ0_9BURK</name>
<dbReference type="GO" id="GO:0005829">
    <property type="term" value="C:cytosol"/>
    <property type="evidence" value="ECO:0007669"/>
    <property type="project" value="TreeGrafter"/>
</dbReference>
<dbReference type="OrthoDB" id="9133980at2"/>
<dbReference type="PANTHER" id="PTHR30419">
    <property type="entry name" value="HTH-TYPE TRANSCRIPTIONAL REGULATOR YBHD"/>
    <property type="match status" value="1"/>
</dbReference>
<comment type="similarity">
    <text evidence="1">Belongs to the LysR transcriptional regulatory family.</text>
</comment>
<reference evidence="6 7" key="1">
    <citation type="submission" date="2017-12" db="EMBL/GenBank/DDBJ databases">
        <title>Genome sequence of the active heterotrophic nitrifier-denitrifier, Cupriavidus pauculus UM1.</title>
        <authorList>
            <person name="Putonti C."/>
            <person name="Castignetti D."/>
        </authorList>
    </citation>
    <scope>NUCLEOTIDE SEQUENCE [LARGE SCALE GENOMIC DNA]</scope>
    <source>
        <strain evidence="6 7">UM1</strain>
    </source>
</reference>
<comment type="caution">
    <text evidence="6">The sequence shown here is derived from an EMBL/GenBank/DDBJ whole genome shotgun (WGS) entry which is preliminary data.</text>
</comment>
<dbReference type="GO" id="GO:0003677">
    <property type="term" value="F:DNA binding"/>
    <property type="evidence" value="ECO:0007669"/>
    <property type="project" value="UniProtKB-KW"/>
</dbReference>
<dbReference type="SUPFAM" id="SSF46785">
    <property type="entry name" value="Winged helix' DNA-binding domain"/>
    <property type="match status" value="1"/>
</dbReference>
<protein>
    <submittedName>
        <fullName evidence="6">LysR family transcriptional regulator</fullName>
    </submittedName>
</protein>
<evidence type="ECO:0000259" key="5">
    <source>
        <dbReference type="PROSITE" id="PS50931"/>
    </source>
</evidence>
<keyword evidence="4" id="KW-0804">Transcription</keyword>
<keyword evidence="3" id="KW-0238">DNA-binding</keyword>
<dbReference type="InterPro" id="IPR036388">
    <property type="entry name" value="WH-like_DNA-bd_sf"/>
</dbReference>
<evidence type="ECO:0000256" key="3">
    <source>
        <dbReference type="ARBA" id="ARBA00023125"/>
    </source>
</evidence>
<keyword evidence="2" id="KW-0805">Transcription regulation</keyword>
<dbReference type="PROSITE" id="PS50931">
    <property type="entry name" value="HTH_LYSR"/>
    <property type="match status" value="1"/>
</dbReference>
<feature type="domain" description="HTH lysR-type" evidence="5">
    <location>
        <begin position="1"/>
        <end position="58"/>
    </location>
</feature>
<proteinExistence type="inferred from homology"/>
<dbReference type="Pfam" id="PF00126">
    <property type="entry name" value="HTH_1"/>
    <property type="match status" value="1"/>
</dbReference>
<dbReference type="Pfam" id="PF03466">
    <property type="entry name" value="LysR_substrate"/>
    <property type="match status" value="1"/>
</dbReference>
<dbReference type="GO" id="GO:0003700">
    <property type="term" value="F:DNA-binding transcription factor activity"/>
    <property type="evidence" value="ECO:0007669"/>
    <property type="project" value="InterPro"/>
</dbReference>